<dbReference type="Proteomes" id="UP000664203">
    <property type="component" value="Unassembled WGS sequence"/>
</dbReference>
<gene>
    <name evidence="2" type="ORF">ALECFALPRED_004510</name>
</gene>
<dbReference type="AlphaFoldDB" id="A0A8H3IWR5"/>
<evidence type="ECO:0000256" key="1">
    <source>
        <dbReference type="SAM" id="MobiDB-lite"/>
    </source>
</evidence>
<dbReference type="OrthoDB" id="10369612at2759"/>
<comment type="caution">
    <text evidence="2">The sequence shown here is derived from an EMBL/GenBank/DDBJ whole genome shotgun (WGS) entry which is preliminary data.</text>
</comment>
<name>A0A8H3IWR5_9LECA</name>
<dbReference type="EMBL" id="CAJPDR010000277">
    <property type="protein sequence ID" value="CAF9930054.1"/>
    <property type="molecule type" value="Genomic_DNA"/>
</dbReference>
<evidence type="ECO:0000313" key="2">
    <source>
        <dbReference type="EMBL" id="CAF9930054.1"/>
    </source>
</evidence>
<reference evidence="2" key="1">
    <citation type="submission" date="2021-03" db="EMBL/GenBank/DDBJ databases">
        <authorList>
            <person name="Tagirdzhanova G."/>
        </authorList>
    </citation>
    <scope>NUCLEOTIDE SEQUENCE</scope>
</reference>
<protein>
    <submittedName>
        <fullName evidence="2">Uncharacterized protein</fullName>
    </submittedName>
</protein>
<sequence>MSVSLLSNSSLTTNVSAYDGIFSTFPAPIAPDVINCDEFYSVGQPIILEECRSAWDLLPRGSKNYPWYTDPDSGPASTSQLRLPLEIGHRSCRIKFSASGKYAEEVNFPIYISGTTMRDMVGRIIDDCAGARERRKQTPWGGVGTKYIQRTLDWLMDPSTGFPENLDIPRSTTFLTAMVYAHYRPIVYEPGAQSKEISSVFLKWIDAAAGRLPHTSPFWGVLANRYFYVWKANEGQGSHGRLPHWWDDVQARPHFELGRANGTNDTDGGISITRRDARRRI</sequence>
<feature type="region of interest" description="Disordered" evidence="1">
    <location>
        <begin position="257"/>
        <end position="281"/>
    </location>
</feature>
<accession>A0A8H3IWR5</accession>
<evidence type="ECO:0000313" key="3">
    <source>
        <dbReference type="Proteomes" id="UP000664203"/>
    </source>
</evidence>
<organism evidence="2 3">
    <name type="scientific">Alectoria fallacina</name>
    <dbReference type="NCBI Taxonomy" id="1903189"/>
    <lineage>
        <taxon>Eukaryota</taxon>
        <taxon>Fungi</taxon>
        <taxon>Dikarya</taxon>
        <taxon>Ascomycota</taxon>
        <taxon>Pezizomycotina</taxon>
        <taxon>Lecanoromycetes</taxon>
        <taxon>OSLEUM clade</taxon>
        <taxon>Lecanoromycetidae</taxon>
        <taxon>Lecanorales</taxon>
        <taxon>Lecanorineae</taxon>
        <taxon>Parmeliaceae</taxon>
        <taxon>Alectoria</taxon>
    </lineage>
</organism>
<proteinExistence type="predicted"/>
<keyword evidence="3" id="KW-1185">Reference proteome</keyword>